<organism evidence="4">
    <name type="scientific">Oryza meridionalis</name>
    <dbReference type="NCBI Taxonomy" id="40149"/>
    <lineage>
        <taxon>Eukaryota</taxon>
        <taxon>Viridiplantae</taxon>
        <taxon>Streptophyta</taxon>
        <taxon>Embryophyta</taxon>
        <taxon>Tracheophyta</taxon>
        <taxon>Spermatophyta</taxon>
        <taxon>Magnoliopsida</taxon>
        <taxon>Liliopsida</taxon>
        <taxon>Poales</taxon>
        <taxon>Poaceae</taxon>
        <taxon>BOP clade</taxon>
        <taxon>Oryzoideae</taxon>
        <taxon>Oryzeae</taxon>
        <taxon>Oryzinae</taxon>
        <taxon>Oryza</taxon>
    </lineage>
</organism>
<feature type="chain" id="PRO_5002358588" evidence="3">
    <location>
        <begin position="27"/>
        <end position="195"/>
    </location>
</feature>
<keyword evidence="3" id="KW-0732">Signal</keyword>
<dbReference type="EnsemblPlants" id="OMERI09G10670.1">
    <property type="protein sequence ID" value="OMERI09G10670.1"/>
    <property type="gene ID" value="OMERI09G10670"/>
</dbReference>
<keyword evidence="2" id="KW-1133">Transmembrane helix</keyword>
<dbReference type="Proteomes" id="UP000008021">
    <property type="component" value="Chromosome 9"/>
</dbReference>
<feature type="region of interest" description="Disordered" evidence="1">
    <location>
        <begin position="170"/>
        <end position="195"/>
    </location>
</feature>
<evidence type="ECO:0000313" key="5">
    <source>
        <dbReference type="Proteomes" id="UP000008021"/>
    </source>
</evidence>
<dbReference type="Gramene" id="OMERI09G10670.1">
    <property type="protein sequence ID" value="OMERI09G10670.1"/>
    <property type="gene ID" value="OMERI09G10670"/>
</dbReference>
<feature type="region of interest" description="Disordered" evidence="1">
    <location>
        <begin position="96"/>
        <end position="124"/>
    </location>
</feature>
<proteinExistence type="predicted"/>
<evidence type="ECO:0000256" key="1">
    <source>
        <dbReference type="SAM" id="MobiDB-lite"/>
    </source>
</evidence>
<keyword evidence="2" id="KW-0812">Transmembrane</keyword>
<feature type="signal peptide" evidence="3">
    <location>
        <begin position="1"/>
        <end position="26"/>
    </location>
</feature>
<dbReference type="HOGENOM" id="CLU_1398340_0_0_1"/>
<feature type="region of interest" description="Disordered" evidence="1">
    <location>
        <begin position="58"/>
        <end position="78"/>
    </location>
</feature>
<dbReference type="eggNOG" id="ENOG502R3WR">
    <property type="taxonomic scope" value="Eukaryota"/>
</dbReference>
<sequence length="195" mass="19605">MPRALIALASAVLLLVAAVAPPLAAADDGAGVPGEGKLESAGSRPIWLRHMHATPCSVTIGSPLTKSPGTSPRPRHPPSLYHSRWLIYIVIQTPPTHTHRPRPPAAAVSPARRHTTGARMSRQQAAPPLALASALLLLLAAAAAVAPLGVAADGGLVQGGGEVARSAANTLAVGADPDPSSADGIPADRAPDAHG</sequence>
<reference evidence="4" key="2">
    <citation type="submission" date="2018-05" db="EMBL/GenBank/DDBJ databases">
        <title>OmerRS3 (Oryza meridionalis Reference Sequence Version 3).</title>
        <authorList>
            <person name="Zhang J."/>
            <person name="Kudrna D."/>
            <person name="Lee S."/>
            <person name="Talag J."/>
            <person name="Welchert J."/>
            <person name="Wing R.A."/>
        </authorList>
    </citation>
    <scope>NUCLEOTIDE SEQUENCE [LARGE SCALE GENOMIC DNA]</scope>
    <source>
        <strain evidence="4">cv. OR44</strain>
    </source>
</reference>
<keyword evidence="2" id="KW-0472">Membrane</keyword>
<evidence type="ECO:0000256" key="2">
    <source>
        <dbReference type="SAM" id="Phobius"/>
    </source>
</evidence>
<name>A0A0E0ET61_9ORYZ</name>
<reference evidence="4" key="1">
    <citation type="submission" date="2015-04" db="UniProtKB">
        <authorList>
            <consortium name="EnsemblPlants"/>
        </authorList>
    </citation>
    <scope>IDENTIFICATION</scope>
</reference>
<protein>
    <submittedName>
        <fullName evidence="4">Uncharacterized protein</fullName>
    </submittedName>
</protein>
<feature type="transmembrane region" description="Helical" evidence="2">
    <location>
        <begin position="129"/>
        <end position="150"/>
    </location>
</feature>
<keyword evidence="5" id="KW-1185">Reference proteome</keyword>
<evidence type="ECO:0000256" key="3">
    <source>
        <dbReference type="SAM" id="SignalP"/>
    </source>
</evidence>
<dbReference type="AlphaFoldDB" id="A0A0E0ET61"/>
<evidence type="ECO:0000313" key="4">
    <source>
        <dbReference type="EnsemblPlants" id="OMERI09G10670.1"/>
    </source>
</evidence>
<feature type="compositionally biased region" description="Polar residues" evidence="1">
    <location>
        <begin position="58"/>
        <end position="70"/>
    </location>
</feature>
<accession>A0A0E0ET61</accession>